<keyword evidence="2 10" id="KW-0808">Transferase</keyword>
<evidence type="ECO:0000256" key="1">
    <source>
        <dbReference type="ARBA" id="ARBA00004141"/>
    </source>
</evidence>
<keyword evidence="6" id="KW-0564">Palmitate</keyword>
<accession>A0A9W9APS4</accession>
<feature type="compositionally biased region" description="Polar residues" evidence="11">
    <location>
        <begin position="269"/>
        <end position="286"/>
    </location>
</feature>
<comment type="subcellular location">
    <subcellularLocation>
        <location evidence="1">Membrane</location>
        <topology evidence="1">Multi-pass membrane protein</topology>
    </subcellularLocation>
</comment>
<feature type="region of interest" description="Disordered" evidence="11">
    <location>
        <begin position="1"/>
        <end position="42"/>
    </location>
</feature>
<evidence type="ECO:0000259" key="12">
    <source>
        <dbReference type="Pfam" id="PF01529"/>
    </source>
</evidence>
<evidence type="ECO:0000256" key="6">
    <source>
        <dbReference type="ARBA" id="ARBA00023139"/>
    </source>
</evidence>
<dbReference type="GO" id="GO:0005783">
    <property type="term" value="C:endoplasmic reticulum"/>
    <property type="evidence" value="ECO:0007669"/>
    <property type="project" value="TreeGrafter"/>
</dbReference>
<evidence type="ECO:0000256" key="9">
    <source>
        <dbReference type="ARBA" id="ARBA00048048"/>
    </source>
</evidence>
<sequence>MASPHSLNFSSTSSPSIKRNSLTQLPLPSGMSTPSSANSQSITPNLSIIPASAVAKLKSPNSPVSSTFLVNQTYPMHTNSTHAGGVQPSASFFRPSRPHYSPPASPSFSHADEDRDVFQLSELKRLSDSTADHSELVNGDISDLSMQEQQVMKGIKQSREPLLPIGEGPRVVIRTSMGKDRSDSNHTVKPQLPHSKSGLRSSLDLVFNLRRGLSIDSHKSASTSSPAAHQQAHSTSSEGFGSIGGKRKLHDVERGYPTTHFASLRRQHSVASSHDPSSFATTTKSPRSAPIPAGYKPSRSKNTQSSNEKNQYLFAVPMYTPRGQIIRKWQLHPSRNKFFLKGRMLTGGDSPWAFIVSFAVLCAVSGLWFGTTCQWWWLQEGAGGKVMVCIGGYLSLIVISCMLKTAFTDPGILPRNLDPDPPYPATSPSDGGVRAPMPRDLKVRADVVRVKYCPTCKIYRPPRSSHCKMCDNCVDGCDHHCQWVNNCVGRRNYTTFFVLLLTATITLFLIIATSVAHLYFLTKRGGPGTDSGPITFKQAIASTQGAGSAAAFCLSAVVIWPVAALLSYHVRLLFLNITTIEQIRNQAHKTLVPGPAPPNPFSHGSWQRNLMAVLCRPAGYSWLDSSAIATEDRREINPGSTVAVVAEH</sequence>
<keyword evidence="4 10" id="KW-1133">Transmembrane helix</keyword>
<organism evidence="13 14">
    <name type="scientific">Lentinula aciculospora</name>
    <dbReference type="NCBI Taxonomy" id="153920"/>
    <lineage>
        <taxon>Eukaryota</taxon>
        <taxon>Fungi</taxon>
        <taxon>Dikarya</taxon>
        <taxon>Basidiomycota</taxon>
        <taxon>Agaricomycotina</taxon>
        <taxon>Agaricomycetes</taxon>
        <taxon>Agaricomycetidae</taxon>
        <taxon>Agaricales</taxon>
        <taxon>Marasmiineae</taxon>
        <taxon>Omphalotaceae</taxon>
        <taxon>Lentinula</taxon>
    </lineage>
</organism>
<dbReference type="OrthoDB" id="9909019at2759"/>
<protein>
    <recommendedName>
        <fullName evidence="10">Palmitoyltransferase</fullName>
        <ecNumber evidence="10">2.3.1.225</ecNumber>
    </recommendedName>
</protein>
<evidence type="ECO:0000256" key="5">
    <source>
        <dbReference type="ARBA" id="ARBA00023136"/>
    </source>
</evidence>
<dbReference type="EC" id="2.3.1.225" evidence="10"/>
<feature type="compositionally biased region" description="Polar residues" evidence="11">
    <location>
        <begin position="220"/>
        <end position="239"/>
    </location>
</feature>
<feature type="region of interest" description="Disordered" evidence="11">
    <location>
        <begin position="261"/>
        <end position="306"/>
    </location>
</feature>
<feature type="transmembrane region" description="Helical" evidence="10">
    <location>
        <begin position="540"/>
        <end position="566"/>
    </location>
</feature>
<dbReference type="PANTHER" id="PTHR22883:SF488">
    <property type="entry name" value="PALMITOYLTRANSFERASE"/>
    <property type="match status" value="1"/>
</dbReference>
<dbReference type="PANTHER" id="PTHR22883">
    <property type="entry name" value="ZINC FINGER DHHC DOMAIN CONTAINING PROTEIN"/>
    <property type="match status" value="1"/>
</dbReference>
<keyword evidence="7" id="KW-0449">Lipoprotein</keyword>
<dbReference type="GO" id="GO:0005794">
    <property type="term" value="C:Golgi apparatus"/>
    <property type="evidence" value="ECO:0007669"/>
    <property type="project" value="TreeGrafter"/>
</dbReference>
<dbReference type="Pfam" id="PF01529">
    <property type="entry name" value="DHHC"/>
    <property type="match status" value="1"/>
</dbReference>
<comment type="similarity">
    <text evidence="10">Belongs to the DHHC palmitoyltransferase family.</text>
</comment>
<name>A0A9W9APS4_9AGAR</name>
<evidence type="ECO:0000313" key="13">
    <source>
        <dbReference type="EMBL" id="KAJ4487796.1"/>
    </source>
</evidence>
<evidence type="ECO:0000256" key="2">
    <source>
        <dbReference type="ARBA" id="ARBA00022679"/>
    </source>
</evidence>
<dbReference type="InterPro" id="IPR039859">
    <property type="entry name" value="PFA4/ZDH16/20/ERF2-like"/>
</dbReference>
<evidence type="ECO:0000256" key="4">
    <source>
        <dbReference type="ARBA" id="ARBA00022989"/>
    </source>
</evidence>
<reference evidence="13" key="1">
    <citation type="submission" date="2022-08" db="EMBL/GenBank/DDBJ databases">
        <title>A Global Phylogenomic Analysis of the Shiitake Genus Lentinula.</title>
        <authorList>
            <consortium name="DOE Joint Genome Institute"/>
            <person name="Sierra-Patev S."/>
            <person name="Min B."/>
            <person name="Naranjo-Ortiz M."/>
            <person name="Looney B."/>
            <person name="Konkel Z."/>
            <person name="Slot J.C."/>
            <person name="Sakamoto Y."/>
            <person name="Steenwyk J.L."/>
            <person name="Rokas A."/>
            <person name="Carro J."/>
            <person name="Camarero S."/>
            <person name="Ferreira P."/>
            <person name="Molpeceres G."/>
            <person name="Ruiz-Duenas F.J."/>
            <person name="Serrano A."/>
            <person name="Henrissat B."/>
            <person name="Drula E."/>
            <person name="Hughes K.W."/>
            <person name="Mata J.L."/>
            <person name="Ishikawa N.K."/>
            <person name="Vargas-Isla R."/>
            <person name="Ushijima S."/>
            <person name="Smith C.A."/>
            <person name="Ahrendt S."/>
            <person name="Andreopoulos W."/>
            <person name="He G."/>
            <person name="Labutti K."/>
            <person name="Lipzen A."/>
            <person name="Ng V."/>
            <person name="Riley R."/>
            <person name="Sandor L."/>
            <person name="Barry K."/>
            <person name="Martinez A.T."/>
            <person name="Xiao Y."/>
            <person name="Gibbons J.G."/>
            <person name="Terashima K."/>
            <person name="Grigoriev I.V."/>
            <person name="Hibbett D.S."/>
        </authorList>
    </citation>
    <scope>NUCLEOTIDE SEQUENCE</scope>
    <source>
        <strain evidence="13">JLM2183</strain>
    </source>
</reference>
<feature type="domain" description="Palmitoyltransferase DHHC" evidence="12">
    <location>
        <begin position="451"/>
        <end position="585"/>
    </location>
</feature>
<feature type="region of interest" description="Disordered" evidence="11">
    <location>
        <begin position="79"/>
        <end position="111"/>
    </location>
</feature>
<dbReference type="AlphaFoldDB" id="A0A9W9APS4"/>
<dbReference type="GO" id="GO:0019706">
    <property type="term" value="F:protein-cysteine S-palmitoyltransferase activity"/>
    <property type="evidence" value="ECO:0007669"/>
    <property type="project" value="UniProtKB-EC"/>
</dbReference>
<comment type="catalytic activity">
    <reaction evidence="9 10">
        <text>L-cysteinyl-[protein] + hexadecanoyl-CoA = S-hexadecanoyl-L-cysteinyl-[protein] + CoA</text>
        <dbReference type="Rhea" id="RHEA:36683"/>
        <dbReference type="Rhea" id="RHEA-COMP:10131"/>
        <dbReference type="Rhea" id="RHEA-COMP:11032"/>
        <dbReference type="ChEBI" id="CHEBI:29950"/>
        <dbReference type="ChEBI" id="CHEBI:57287"/>
        <dbReference type="ChEBI" id="CHEBI:57379"/>
        <dbReference type="ChEBI" id="CHEBI:74151"/>
        <dbReference type="EC" id="2.3.1.225"/>
    </reaction>
</comment>
<comment type="caution">
    <text evidence="13">The sequence shown here is derived from an EMBL/GenBank/DDBJ whole genome shotgun (WGS) entry which is preliminary data.</text>
</comment>
<evidence type="ECO:0000256" key="10">
    <source>
        <dbReference type="RuleBase" id="RU079119"/>
    </source>
</evidence>
<comment type="domain">
    <text evidence="10">The DHHC domain is required for palmitoyltransferase activity.</text>
</comment>
<dbReference type="InterPro" id="IPR001594">
    <property type="entry name" value="Palmitoyltrfase_DHHC"/>
</dbReference>
<keyword evidence="5 10" id="KW-0472">Membrane</keyword>
<evidence type="ECO:0000256" key="11">
    <source>
        <dbReference type="SAM" id="MobiDB-lite"/>
    </source>
</evidence>
<dbReference type="Proteomes" id="UP001150266">
    <property type="component" value="Unassembled WGS sequence"/>
</dbReference>
<keyword evidence="3 10" id="KW-0812">Transmembrane</keyword>
<feature type="transmembrane region" description="Helical" evidence="10">
    <location>
        <begin position="496"/>
        <end position="520"/>
    </location>
</feature>
<feature type="region of interest" description="Disordered" evidence="11">
    <location>
        <begin position="178"/>
        <end position="199"/>
    </location>
</feature>
<keyword evidence="14" id="KW-1185">Reference proteome</keyword>
<dbReference type="PROSITE" id="PS50216">
    <property type="entry name" value="DHHC"/>
    <property type="match status" value="1"/>
</dbReference>
<evidence type="ECO:0000256" key="7">
    <source>
        <dbReference type="ARBA" id="ARBA00023288"/>
    </source>
</evidence>
<gene>
    <name evidence="13" type="ORF">J3R30DRAFT_850442</name>
</gene>
<feature type="region of interest" description="Disordered" evidence="11">
    <location>
        <begin position="217"/>
        <end position="246"/>
    </location>
</feature>
<dbReference type="EMBL" id="JAOTPV010000002">
    <property type="protein sequence ID" value="KAJ4487796.1"/>
    <property type="molecule type" value="Genomic_DNA"/>
</dbReference>
<feature type="transmembrane region" description="Helical" evidence="10">
    <location>
        <begin position="351"/>
        <end position="370"/>
    </location>
</feature>
<evidence type="ECO:0000313" key="14">
    <source>
        <dbReference type="Proteomes" id="UP001150266"/>
    </source>
</evidence>
<evidence type="ECO:0000256" key="8">
    <source>
        <dbReference type="ARBA" id="ARBA00023315"/>
    </source>
</evidence>
<proteinExistence type="inferred from homology"/>
<keyword evidence="8 10" id="KW-0012">Acyltransferase</keyword>
<evidence type="ECO:0000256" key="3">
    <source>
        <dbReference type="ARBA" id="ARBA00022692"/>
    </source>
</evidence>
<dbReference type="GO" id="GO:0016020">
    <property type="term" value="C:membrane"/>
    <property type="evidence" value="ECO:0007669"/>
    <property type="project" value="UniProtKB-SubCell"/>
</dbReference>
<dbReference type="GO" id="GO:0006612">
    <property type="term" value="P:protein targeting to membrane"/>
    <property type="evidence" value="ECO:0007669"/>
    <property type="project" value="TreeGrafter"/>
</dbReference>